<comment type="caution">
    <text evidence="1">The sequence shown here is derived from an EMBL/GenBank/DDBJ whole genome shotgun (WGS) entry which is preliminary data.</text>
</comment>
<proteinExistence type="predicted"/>
<sequence>MQGSHCRFCQHYCPVGRRGGECQRLDVPVKGQWSACSLMMPSFAPSWEMPENVIPMPVHALPFEYEIAVREREQDLVVA</sequence>
<keyword evidence="2" id="KW-1185">Reference proteome</keyword>
<protein>
    <submittedName>
        <fullName evidence="1">Uncharacterized protein</fullName>
    </submittedName>
</protein>
<gene>
    <name evidence="1" type="ORF">GS597_14855</name>
</gene>
<dbReference type="RefSeq" id="WP_161826238.1">
    <property type="nucleotide sequence ID" value="NZ_WVIC01000032.1"/>
</dbReference>
<evidence type="ECO:0000313" key="2">
    <source>
        <dbReference type="Proteomes" id="UP000607397"/>
    </source>
</evidence>
<evidence type="ECO:0000313" key="1">
    <source>
        <dbReference type="EMBL" id="NCJ07766.1"/>
    </source>
</evidence>
<dbReference type="EMBL" id="WVIC01000032">
    <property type="protein sequence ID" value="NCJ07766.1"/>
    <property type="molecule type" value="Genomic_DNA"/>
</dbReference>
<accession>A0A8K2A186</accession>
<name>A0A8K2A186_9CYAN</name>
<dbReference type="AlphaFoldDB" id="A0A8K2A186"/>
<dbReference type="Proteomes" id="UP000607397">
    <property type="component" value="Unassembled WGS sequence"/>
</dbReference>
<reference evidence="1" key="1">
    <citation type="submission" date="2019-12" db="EMBL/GenBank/DDBJ databases">
        <title>High-Quality draft genome sequences of three cyanobacteria isolated from the limestone walls of the Old Cathedral of Coimbra.</title>
        <authorList>
            <person name="Tiago I."/>
            <person name="Soares F."/>
            <person name="Portugal A."/>
        </authorList>
    </citation>
    <scope>NUCLEOTIDE SEQUENCE [LARGE SCALE GENOMIC DNA]</scope>
    <source>
        <strain evidence="1">C</strain>
    </source>
</reference>
<organism evidence="1 2">
    <name type="scientific">Petrachloros mirabilis ULC683</name>
    <dbReference type="NCBI Taxonomy" id="2781853"/>
    <lineage>
        <taxon>Bacteria</taxon>
        <taxon>Bacillati</taxon>
        <taxon>Cyanobacteriota</taxon>
        <taxon>Cyanophyceae</taxon>
        <taxon>Synechococcales</taxon>
        <taxon>Petrachlorosaceae</taxon>
        <taxon>Petrachloros</taxon>
        <taxon>Petrachloros mirabilis</taxon>
    </lineage>
</organism>